<gene>
    <name evidence="7" type="ORF">BG454_15555</name>
</gene>
<proteinExistence type="predicted"/>
<dbReference type="EMBL" id="CP024899">
    <property type="protein sequence ID" value="ATX67060.1"/>
    <property type="molecule type" value="Genomic_DNA"/>
</dbReference>
<evidence type="ECO:0000313" key="8">
    <source>
        <dbReference type="Proteomes" id="UP000228948"/>
    </source>
</evidence>
<keyword evidence="8" id="KW-1185">Reference proteome</keyword>
<reference evidence="7 8" key="1">
    <citation type="submission" date="2017-11" db="EMBL/GenBank/DDBJ databases">
        <title>Revised Sequence and Annotation of the Rhodobaca barguzinensis strain alga05 Genome.</title>
        <authorList>
            <person name="Kopejtka K."/>
            <person name="Tomasch J.M."/>
            <person name="Bunk B."/>
            <person name="Koblizek M."/>
        </authorList>
    </citation>
    <scope>NUCLEOTIDE SEQUENCE [LARGE SCALE GENOMIC DNA]</scope>
    <source>
        <strain evidence="8">alga05</strain>
    </source>
</reference>
<keyword evidence="3 6" id="KW-0812">Transmembrane</keyword>
<sequence>MIKQIPSFRSIFNFATDMYAAMTARNISLLSAGVAFFALLAVFPGIAALVSVFGFFADPLMIQDQLSLLQDLVPPAAYTLMSNQITRLVWANDGVLGWTSAISVIVALFLARRGVDAMLVGLCAIHGTPRRSGFSHALRVAVITFGMLIVGVVALLSILILPVLFAFFPIIGIQAFMIEVTRWFVSLGLVALWIWVFYRIGPNREDHSHAVMQPGLILAMGLWVTVSAGFSFYLSNFGNYNEIYGSIGAVVALLMWFYISAYAVLLGAVLNATLEMRRAQSASDARMKWQGPIRPMSGENGPPETT</sequence>
<dbReference type="NCBIfam" id="TIGR00765">
    <property type="entry name" value="yihY_not_rbn"/>
    <property type="match status" value="1"/>
</dbReference>
<dbReference type="AlphaFoldDB" id="A0A2K8KKV4"/>
<feature type="transmembrane region" description="Helical" evidence="6">
    <location>
        <begin position="95"/>
        <end position="111"/>
    </location>
</feature>
<feature type="transmembrane region" description="Helical" evidence="6">
    <location>
        <begin position="27"/>
        <end position="57"/>
    </location>
</feature>
<evidence type="ECO:0000256" key="1">
    <source>
        <dbReference type="ARBA" id="ARBA00004651"/>
    </source>
</evidence>
<dbReference type="STRING" id="441209.GCA_001870665_02895"/>
<dbReference type="RefSeq" id="WP_071481507.1">
    <property type="nucleotide sequence ID" value="NZ_SODJ01000001.1"/>
</dbReference>
<accession>A0A2K8KKV4</accession>
<dbReference type="GO" id="GO:0005886">
    <property type="term" value="C:plasma membrane"/>
    <property type="evidence" value="ECO:0007669"/>
    <property type="project" value="UniProtKB-SubCell"/>
</dbReference>
<feature type="transmembrane region" description="Helical" evidence="6">
    <location>
        <begin position="180"/>
        <end position="198"/>
    </location>
</feature>
<keyword evidence="2" id="KW-1003">Cell membrane</keyword>
<dbReference type="PANTHER" id="PTHR30213:SF0">
    <property type="entry name" value="UPF0761 MEMBRANE PROTEIN YIHY"/>
    <property type="match status" value="1"/>
</dbReference>
<evidence type="ECO:0000256" key="2">
    <source>
        <dbReference type="ARBA" id="ARBA00022475"/>
    </source>
</evidence>
<keyword evidence="5 6" id="KW-0472">Membrane</keyword>
<keyword evidence="4 6" id="KW-1133">Transmembrane helix</keyword>
<evidence type="ECO:0000256" key="3">
    <source>
        <dbReference type="ARBA" id="ARBA00022692"/>
    </source>
</evidence>
<dbReference type="PANTHER" id="PTHR30213">
    <property type="entry name" value="INNER MEMBRANE PROTEIN YHJD"/>
    <property type="match status" value="1"/>
</dbReference>
<feature type="transmembrane region" description="Helical" evidence="6">
    <location>
        <begin position="210"/>
        <end position="234"/>
    </location>
</feature>
<name>A0A2K8KKV4_9RHOB</name>
<evidence type="ECO:0000256" key="6">
    <source>
        <dbReference type="SAM" id="Phobius"/>
    </source>
</evidence>
<organism evidence="7 8">
    <name type="scientific">Roseinatronobacter bogoriensis subsp. barguzinensis</name>
    <dbReference type="NCBI Taxonomy" id="441209"/>
    <lineage>
        <taxon>Bacteria</taxon>
        <taxon>Pseudomonadati</taxon>
        <taxon>Pseudomonadota</taxon>
        <taxon>Alphaproteobacteria</taxon>
        <taxon>Rhodobacterales</taxon>
        <taxon>Paracoccaceae</taxon>
        <taxon>Roseinatronobacter</taxon>
    </lineage>
</organism>
<evidence type="ECO:0000256" key="4">
    <source>
        <dbReference type="ARBA" id="ARBA00022989"/>
    </source>
</evidence>
<dbReference type="PIRSF" id="PIRSF035875">
    <property type="entry name" value="RNase_BN"/>
    <property type="match status" value="1"/>
</dbReference>
<comment type="subcellular location">
    <subcellularLocation>
        <location evidence="1">Cell membrane</location>
        <topology evidence="1">Multi-pass membrane protein</topology>
    </subcellularLocation>
</comment>
<dbReference type="KEGG" id="rbg:BG454_15555"/>
<feature type="transmembrane region" description="Helical" evidence="6">
    <location>
        <begin position="246"/>
        <end position="270"/>
    </location>
</feature>
<evidence type="ECO:0000313" key="7">
    <source>
        <dbReference type="EMBL" id="ATX67060.1"/>
    </source>
</evidence>
<dbReference type="Pfam" id="PF03631">
    <property type="entry name" value="Virul_fac_BrkB"/>
    <property type="match status" value="1"/>
</dbReference>
<feature type="transmembrane region" description="Helical" evidence="6">
    <location>
        <begin position="140"/>
        <end position="168"/>
    </location>
</feature>
<dbReference type="Proteomes" id="UP000228948">
    <property type="component" value="Chromosome"/>
</dbReference>
<dbReference type="InterPro" id="IPR017039">
    <property type="entry name" value="Virul_fac_BrkB"/>
</dbReference>
<protein>
    <submittedName>
        <fullName evidence="7">YihY/virulence factor BrkB family protein</fullName>
    </submittedName>
</protein>
<evidence type="ECO:0000256" key="5">
    <source>
        <dbReference type="ARBA" id="ARBA00023136"/>
    </source>
</evidence>